<evidence type="ECO:0000313" key="3">
    <source>
        <dbReference type="Proteomes" id="UP000003635"/>
    </source>
</evidence>
<dbReference type="PROSITE" id="PS51318">
    <property type="entry name" value="TAT"/>
    <property type="match status" value="1"/>
</dbReference>
<dbReference type="PANTHER" id="PTHR30222">
    <property type="entry name" value="SPERMIDINE/PUTRESCINE-BINDING PERIPLASMIC PROTEIN"/>
    <property type="match status" value="1"/>
</dbReference>
<proteinExistence type="predicted"/>
<dbReference type="OrthoDB" id="6776301at2"/>
<dbReference type="PANTHER" id="PTHR30222:SF17">
    <property type="entry name" value="SPERMIDINE_PUTRESCINE-BINDING PERIPLASMIC PROTEIN"/>
    <property type="match status" value="1"/>
</dbReference>
<dbReference type="EMBL" id="AAOT01000009">
    <property type="protein sequence ID" value="EAR51704.1"/>
    <property type="molecule type" value="Genomic_DNA"/>
</dbReference>
<keyword evidence="1" id="KW-0732">Signal</keyword>
<reference evidence="2 3" key="1">
    <citation type="journal article" date="2010" name="J. Bacteriol.">
        <title>Genome sequences of Oceanicola granulosus HTCC2516(T) and Oceanicola batsensis HTCC2597(TDelta).</title>
        <authorList>
            <person name="Thrash J.C."/>
            <person name="Cho J.C."/>
            <person name="Vergin K.L."/>
            <person name="Giovannoni S.J."/>
        </authorList>
    </citation>
    <scope>NUCLEOTIDE SEQUENCE [LARGE SCALE GENOMIC DNA]</scope>
    <source>
        <strain evidence="3">ATCC BAA-861 / DSM 15982 / KCTC 12143 / HTCC2516</strain>
    </source>
</reference>
<dbReference type="Gene3D" id="3.40.190.10">
    <property type="entry name" value="Periplasmic binding protein-like II"/>
    <property type="match status" value="2"/>
</dbReference>
<evidence type="ECO:0000313" key="2">
    <source>
        <dbReference type="EMBL" id="EAR51704.1"/>
    </source>
</evidence>
<dbReference type="Pfam" id="PF13416">
    <property type="entry name" value="SBP_bac_8"/>
    <property type="match status" value="1"/>
</dbReference>
<evidence type="ECO:0000256" key="1">
    <source>
        <dbReference type="ARBA" id="ARBA00022729"/>
    </source>
</evidence>
<dbReference type="RefSeq" id="WP_007254838.1">
    <property type="nucleotide sequence ID" value="NZ_CH724107.1"/>
</dbReference>
<dbReference type="InterPro" id="IPR006059">
    <property type="entry name" value="SBP"/>
</dbReference>
<dbReference type="STRING" id="314256.OG2516_06561"/>
<gene>
    <name evidence="2" type="ORF">OG2516_06561</name>
</gene>
<dbReference type="Proteomes" id="UP000003635">
    <property type="component" value="Unassembled WGS sequence"/>
</dbReference>
<dbReference type="eggNOG" id="COG0687">
    <property type="taxonomic scope" value="Bacteria"/>
</dbReference>
<organism evidence="2 3">
    <name type="scientific">Oceanicola granulosus (strain ATCC BAA-861 / DSM 15982 / KCTC 12143 / HTCC2516)</name>
    <dbReference type="NCBI Taxonomy" id="314256"/>
    <lineage>
        <taxon>Bacteria</taxon>
        <taxon>Pseudomonadati</taxon>
        <taxon>Pseudomonadota</taxon>
        <taxon>Alphaproteobacteria</taxon>
        <taxon>Rhodobacterales</taxon>
        <taxon>Roseobacteraceae</taxon>
        <taxon>Oceanicola</taxon>
    </lineage>
</organism>
<dbReference type="HOGENOM" id="CLU_582179_0_0_5"/>
<keyword evidence="3" id="KW-1185">Reference proteome</keyword>
<dbReference type="AlphaFoldDB" id="Q2CGL4"/>
<name>Q2CGL4_OCEGH</name>
<accession>Q2CGL4</accession>
<protein>
    <submittedName>
        <fullName evidence="2">ABC spermidine/putrescine transporter, periplasmic binding protein</fullName>
    </submittedName>
</protein>
<sequence>MTKFNLSRREVLAGMGALAGTSSLMTPQMAFAQNLGDQELRTVGLSVTVQERILNDFQEKSGVDSVSGKADIFPNTQTELLSGSTAYDCWEIIGERLPAMTITETVQPIPVADLQNWNAIRDTFVETDERMEARAQISGQIWADEDKTQLWMVPSVYNFDSIGYRPDLVEAEEANTWTSLFDEKFKGKTGLNVDPLIAFGQAILAMNELGLLEVPNPGNPDRAAIDEAASFLIDKKKQGQFRALWGDFGELVNLLASGEMVLADAWQPAVMAVKAQGIPCSYAVPREGYRAWAIGVTQIASSPNAAAVKAYADYWLSGPPGIIVSEQGYYSPTTTIKDVMDPNKYAFWYEGQPWVGPPERGIEEGDVRDGGSLEERASKVNYWHQWPDEYDHLIMRWDEFLSA</sequence>
<dbReference type="InterPro" id="IPR006311">
    <property type="entry name" value="TAT_signal"/>
</dbReference>
<comment type="caution">
    <text evidence="2">The sequence shown here is derived from an EMBL/GenBank/DDBJ whole genome shotgun (WGS) entry which is preliminary data.</text>
</comment>
<dbReference type="SUPFAM" id="SSF53850">
    <property type="entry name" value="Periplasmic binding protein-like II"/>
    <property type="match status" value="1"/>
</dbReference>